<protein>
    <submittedName>
        <fullName evidence="3">BnaCnng28700D protein</fullName>
    </submittedName>
</protein>
<reference evidence="3 4" key="1">
    <citation type="journal article" date="2014" name="Science">
        <title>Plant genetics. Early allopolyploid evolution in the post-Neolithic Brassica napus oilseed genome.</title>
        <authorList>
            <person name="Chalhoub B."/>
            <person name="Denoeud F."/>
            <person name="Liu S."/>
            <person name="Parkin I.A."/>
            <person name="Tang H."/>
            <person name="Wang X."/>
            <person name="Chiquet J."/>
            <person name="Belcram H."/>
            <person name="Tong C."/>
            <person name="Samans B."/>
            <person name="Correa M."/>
            <person name="Da Silva C."/>
            <person name="Just J."/>
            <person name="Falentin C."/>
            <person name="Koh C.S."/>
            <person name="Le Clainche I."/>
            <person name="Bernard M."/>
            <person name="Bento P."/>
            <person name="Noel B."/>
            <person name="Labadie K."/>
            <person name="Alberti A."/>
            <person name="Charles M."/>
            <person name="Arnaud D."/>
            <person name="Guo H."/>
            <person name="Daviaud C."/>
            <person name="Alamery S."/>
            <person name="Jabbari K."/>
            <person name="Zhao M."/>
            <person name="Edger P.P."/>
            <person name="Chelaifa H."/>
            <person name="Tack D."/>
            <person name="Lassalle G."/>
            <person name="Mestiri I."/>
            <person name="Schnel N."/>
            <person name="Le Paslier M.C."/>
            <person name="Fan G."/>
            <person name="Renault V."/>
            <person name="Bayer P.E."/>
            <person name="Golicz A.A."/>
            <person name="Manoli S."/>
            <person name="Lee T.H."/>
            <person name="Thi V.H."/>
            <person name="Chalabi S."/>
            <person name="Hu Q."/>
            <person name="Fan C."/>
            <person name="Tollenaere R."/>
            <person name="Lu Y."/>
            <person name="Battail C."/>
            <person name="Shen J."/>
            <person name="Sidebottom C.H."/>
            <person name="Wang X."/>
            <person name="Canaguier A."/>
            <person name="Chauveau A."/>
            <person name="Berard A."/>
            <person name="Deniot G."/>
            <person name="Guan M."/>
            <person name="Liu Z."/>
            <person name="Sun F."/>
            <person name="Lim Y.P."/>
            <person name="Lyons E."/>
            <person name="Town C.D."/>
            <person name="Bancroft I."/>
            <person name="Wang X."/>
            <person name="Meng J."/>
            <person name="Ma J."/>
            <person name="Pires J.C."/>
            <person name="King G.J."/>
            <person name="Brunel D."/>
            <person name="Delourme R."/>
            <person name="Renard M."/>
            <person name="Aury J.M."/>
            <person name="Adams K.L."/>
            <person name="Batley J."/>
            <person name="Snowdon R.J."/>
            <person name="Tost J."/>
            <person name="Edwards D."/>
            <person name="Zhou Y."/>
            <person name="Hua W."/>
            <person name="Sharpe A.G."/>
            <person name="Paterson A.H."/>
            <person name="Guan C."/>
            <person name="Wincker P."/>
        </authorList>
    </citation>
    <scope>NUCLEOTIDE SEQUENCE [LARGE SCALE GENOMIC DNA]</scope>
    <source>
        <strain evidence="4">cv. Darmor-bzh</strain>
    </source>
</reference>
<gene>
    <name evidence="3" type="primary">BnaCnng28700D</name>
    <name evidence="3" type="ORF">GSBRNA2T00016769001</name>
</gene>
<feature type="transmembrane region" description="Helical" evidence="2">
    <location>
        <begin position="45"/>
        <end position="70"/>
    </location>
</feature>
<dbReference type="AlphaFoldDB" id="A0A078J0J3"/>
<feature type="region of interest" description="Disordered" evidence="1">
    <location>
        <begin position="1"/>
        <end position="25"/>
    </location>
</feature>
<evidence type="ECO:0000313" key="3">
    <source>
        <dbReference type="EMBL" id="CDY55360.1"/>
    </source>
</evidence>
<sequence length="71" mass="7807">MSVSHVSVHPVEDPPPAAAATQVDNQPHVRRPATLLRLTLRFFQFFFAADALCIITTTDFPSVTAFLLAIK</sequence>
<evidence type="ECO:0000313" key="4">
    <source>
        <dbReference type="Proteomes" id="UP000028999"/>
    </source>
</evidence>
<keyword evidence="2" id="KW-1133">Transmembrane helix</keyword>
<dbReference type="PaxDb" id="3708-A0A078J0J3"/>
<keyword evidence="2" id="KW-0472">Membrane</keyword>
<dbReference type="Gramene" id="CDY55360">
    <property type="protein sequence ID" value="CDY55360"/>
    <property type="gene ID" value="GSBRNA2T00016769001"/>
</dbReference>
<accession>A0A078J0J3</accession>
<dbReference type="STRING" id="3708.A0A078J0J3"/>
<keyword evidence="4" id="KW-1185">Reference proteome</keyword>
<organism evidence="3 4">
    <name type="scientific">Brassica napus</name>
    <name type="common">Rape</name>
    <dbReference type="NCBI Taxonomy" id="3708"/>
    <lineage>
        <taxon>Eukaryota</taxon>
        <taxon>Viridiplantae</taxon>
        <taxon>Streptophyta</taxon>
        <taxon>Embryophyta</taxon>
        <taxon>Tracheophyta</taxon>
        <taxon>Spermatophyta</taxon>
        <taxon>Magnoliopsida</taxon>
        <taxon>eudicotyledons</taxon>
        <taxon>Gunneridae</taxon>
        <taxon>Pentapetalae</taxon>
        <taxon>rosids</taxon>
        <taxon>malvids</taxon>
        <taxon>Brassicales</taxon>
        <taxon>Brassicaceae</taxon>
        <taxon>Brassiceae</taxon>
        <taxon>Brassica</taxon>
    </lineage>
</organism>
<dbReference type="SMR" id="A0A078J0J3"/>
<proteinExistence type="predicted"/>
<dbReference type="EMBL" id="LK033396">
    <property type="protein sequence ID" value="CDY55360.1"/>
    <property type="molecule type" value="Genomic_DNA"/>
</dbReference>
<evidence type="ECO:0000256" key="2">
    <source>
        <dbReference type="SAM" id="Phobius"/>
    </source>
</evidence>
<keyword evidence="2" id="KW-0812">Transmembrane</keyword>
<name>A0A078J0J3_BRANA</name>
<evidence type="ECO:0000256" key="1">
    <source>
        <dbReference type="SAM" id="MobiDB-lite"/>
    </source>
</evidence>
<dbReference type="Proteomes" id="UP000028999">
    <property type="component" value="Unassembled WGS sequence"/>
</dbReference>